<feature type="region of interest" description="Disordered" evidence="1">
    <location>
        <begin position="39"/>
        <end position="58"/>
    </location>
</feature>
<reference evidence="2" key="1">
    <citation type="journal article" date="2010" name="ISME J.">
        <title>Metagenome of the Mediterranean deep chlorophyll maximum studied by direct and fosmid library 454 pyrosequencing.</title>
        <authorList>
            <person name="Ghai R."/>
            <person name="Martin-Cuadrado A.B."/>
            <person name="Molto A.G."/>
            <person name="Heredia I.G."/>
            <person name="Cabrera R."/>
            <person name="Martin J."/>
            <person name="Verdu M."/>
            <person name="Deschamps P."/>
            <person name="Moreira D."/>
            <person name="Lopez-Garcia P."/>
            <person name="Mira A."/>
            <person name="Rodriguez-Valera F."/>
        </authorList>
    </citation>
    <scope>NUCLEOTIDE SEQUENCE</scope>
</reference>
<organism evidence="2">
    <name type="scientific">uncultured marine bacterium MedDCM-OCT-S04-C72</name>
    <dbReference type="NCBI Taxonomy" id="743060"/>
    <lineage>
        <taxon>Bacteria</taxon>
        <taxon>environmental samples</taxon>
    </lineage>
</organism>
<feature type="compositionally biased region" description="Basic residues" evidence="1">
    <location>
        <begin position="47"/>
        <end position="58"/>
    </location>
</feature>
<evidence type="ECO:0000256" key="1">
    <source>
        <dbReference type="SAM" id="MobiDB-lite"/>
    </source>
</evidence>
<sequence length="58" mass="6838">MSRRGMHPLMMGLETPDDRVENKPLERYETLMADVNHLNTRASFVPRQKRKQTPKLDT</sequence>
<name>D6PGK0_9BACT</name>
<dbReference type="EMBL" id="GU943047">
    <property type="protein sequence ID" value="ADD94851.1"/>
    <property type="molecule type" value="Genomic_DNA"/>
</dbReference>
<feature type="region of interest" description="Disordered" evidence="1">
    <location>
        <begin position="1"/>
        <end position="21"/>
    </location>
</feature>
<protein>
    <submittedName>
        <fullName evidence="2">Uncharacterized protein</fullName>
    </submittedName>
</protein>
<dbReference type="AlphaFoldDB" id="D6PGK0"/>
<proteinExistence type="predicted"/>
<evidence type="ECO:0000313" key="2">
    <source>
        <dbReference type="EMBL" id="ADD94851.1"/>
    </source>
</evidence>
<accession>D6PGK0</accession>